<comment type="subcellular location">
    <subcellularLocation>
        <location evidence="1">Cytoplasm</location>
        <location evidence="1">Cytoskeleton</location>
    </subcellularLocation>
</comment>
<dbReference type="GO" id="GO:0005856">
    <property type="term" value="C:cytoskeleton"/>
    <property type="evidence" value="ECO:0007669"/>
    <property type="project" value="UniProtKB-SubCell"/>
</dbReference>
<dbReference type="PRINTS" id="PR01639">
    <property type="entry name" value="PROFILINMAML"/>
</dbReference>
<dbReference type="SUPFAM" id="SSF55770">
    <property type="entry name" value="Profilin (actin-binding protein)"/>
    <property type="match status" value="1"/>
</dbReference>
<dbReference type="GO" id="GO:0030036">
    <property type="term" value="P:actin cytoskeleton organization"/>
    <property type="evidence" value="ECO:0007669"/>
    <property type="project" value="InterPro"/>
</dbReference>
<protein>
    <submittedName>
        <fullName evidence="5">Uncharacterized protein</fullName>
    </submittedName>
</protein>
<dbReference type="Gene3D" id="3.30.450.30">
    <property type="entry name" value="Dynein light chain 2a, cytoplasmic"/>
    <property type="match status" value="1"/>
</dbReference>
<evidence type="ECO:0000313" key="5">
    <source>
        <dbReference type="Ensembl" id="ENSCAFP00040019099.1"/>
    </source>
</evidence>
<sequence length="68" mass="7502">MAGRKPYTANLTAVRTCQNMAIVSYKNWTSIWAIVPEKTFTNITPAAVGVLVGKDKASFLMNRLTLRA</sequence>
<dbReference type="PANTHER" id="PTHR13936">
    <property type="entry name" value="PROFILIN"/>
    <property type="match status" value="1"/>
</dbReference>
<evidence type="ECO:0000256" key="1">
    <source>
        <dbReference type="ARBA" id="ARBA00004245"/>
    </source>
</evidence>
<keyword evidence="4" id="KW-0206">Cytoskeleton</keyword>
<reference evidence="5" key="1">
    <citation type="submission" date="2018-10" db="EMBL/GenBank/DDBJ databases">
        <title>De novo assembly of a Great Dane genome.</title>
        <authorList>
            <person name="Kidd J.M."/>
            <person name="Pendleton A.L."/>
            <person name="Shen F."/>
            <person name="Emery S."/>
        </authorList>
    </citation>
    <scope>NUCLEOTIDE SEQUENCE [LARGE SCALE GENOMIC DNA]</scope>
    <source>
        <strain evidence="5">Great Dane</strain>
    </source>
</reference>
<organism evidence="5 6">
    <name type="scientific">Canis lupus familiaris</name>
    <name type="common">Dog</name>
    <name type="synonym">Canis familiaris</name>
    <dbReference type="NCBI Taxonomy" id="9615"/>
    <lineage>
        <taxon>Eukaryota</taxon>
        <taxon>Metazoa</taxon>
        <taxon>Chordata</taxon>
        <taxon>Craniata</taxon>
        <taxon>Vertebrata</taxon>
        <taxon>Euteleostomi</taxon>
        <taxon>Mammalia</taxon>
        <taxon>Eutheria</taxon>
        <taxon>Laurasiatheria</taxon>
        <taxon>Carnivora</taxon>
        <taxon>Caniformia</taxon>
        <taxon>Canidae</taxon>
        <taxon>Canis</taxon>
    </lineage>
</organism>
<dbReference type="Ensembl" id="ENSCAFT00040022018.1">
    <property type="protein sequence ID" value="ENSCAFP00040019099.1"/>
    <property type="gene ID" value="ENSCAFG00040011954.1"/>
</dbReference>
<dbReference type="GO" id="GO:0003779">
    <property type="term" value="F:actin binding"/>
    <property type="evidence" value="ECO:0007669"/>
    <property type="project" value="UniProtKB-KW"/>
</dbReference>
<dbReference type="Proteomes" id="UP000694542">
    <property type="component" value="Chromosome X"/>
</dbReference>
<name>A0A8C0SBT6_CANLF</name>
<evidence type="ECO:0000256" key="2">
    <source>
        <dbReference type="ARBA" id="ARBA00022490"/>
    </source>
</evidence>
<accession>A0A8C0SBT6</accession>
<proteinExistence type="predicted"/>
<evidence type="ECO:0000313" key="6">
    <source>
        <dbReference type="Proteomes" id="UP000694542"/>
    </source>
</evidence>
<reference evidence="5" key="2">
    <citation type="submission" date="2025-08" db="UniProtKB">
        <authorList>
            <consortium name="Ensembl"/>
        </authorList>
    </citation>
    <scope>IDENTIFICATION</scope>
</reference>
<keyword evidence="2" id="KW-0963">Cytoplasm</keyword>
<evidence type="ECO:0000256" key="3">
    <source>
        <dbReference type="ARBA" id="ARBA00023203"/>
    </source>
</evidence>
<dbReference type="PANTHER" id="PTHR13936:SF14">
    <property type="entry name" value="PROFILIN-1"/>
    <property type="match status" value="1"/>
</dbReference>
<keyword evidence="3" id="KW-0009">Actin-binding</keyword>
<evidence type="ECO:0000256" key="4">
    <source>
        <dbReference type="ARBA" id="ARBA00023212"/>
    </source>
</evidence>
<dbReference type="InterPro" id="IPR005454">
    <property type="entry name" value="Profilin1/2/3_vertebrate"/>
</dbReference>
<dbReference type="AlphaFoldDB" id="A0A8C0SBT6"/>
<dbReference type="InterPro" id="IPR036140">
    <property type="entry name" value="PFN_sf"/>
</dbReference>